<accession>A0ACD6AJY6</accession>
<sequence length="248" mass="28083">MLRVKRKSRGSNGEEENHKRAKEVSNIFSDCEDTVESMKQKLCWKELSQELATKFSASIVSLASFDGDKLHYESTGIVVENSSRYTFILTSSALVSTSDCERKFIYRLKIKLRLPNNQVVDAWIQHYDLPFSMVLVFTRYYPDLRTVCFGNSVQVQRHTDLLALKRCFKSGKLMQTHGVPSDDPTKTDSKGSMLTTCKITMDGSGGPLVDLDGNIVGMNDYHDQEGTPYVQGNKIDECLRVAQIRYVI</sequence>
<reference evidence="1" key="1">
    <citation type="submission" date="2025-09" db="UniProtKB">
        <authorList>
            <consortium name="EnsemblPlants"/>
        </authorList>
    </citation>
    <scope>IDENTIFICATION</scope>
</reference>
<proteinExistence type="predicted"/>
<keyword evidence="2" id="KW-1185">Reference proteome</keyword>
<name>A0ACD6AJY6_AVESA</name>
<dbReference type="EnsemblPlants" id="AVESA.00010b.r2.UnG1440640.1">
    <property type="protein sequence ID" value="AVESA.00010b.r2.UnG1440640.1.CDS"/>
    <property type="gene ID" value="AVESA.00010b.r2.UnG1440640"/>
</dbReference>
<protein>
    <submittedName>
        <fullName evidence="1">Uncharacterized protein</fullName>
    </submittedName>
</protein>
<evidence type="ECO:0000313" key="1">
    <source>
        <dbReference type="EnsemblPlants" id="AVESA.00010b.r2.UnG1440640.1.CDS"/>
    </source>
</evidence>
<dbReference type="Proteomes" id="UP001732700">
    <property type="component" value="Unassembled WGS sequence"/>
</dbReference>
<evidence type="ECO:0000313" key="2">
    <source>
        <dbReference type="Proteomes" id="UP001732700"/>
    </source>
</evidence>
<organism evidence="1 2">
    <name type="scientific">Avena sativa</name>
    <name type="common">Oat</name>
    <dbReference type="NCBI Taxonomy" id="4498"/>
    <lineage>
        <taxon>Eukaryota</taxon>
        <taxon>Viridiplantae</taxon>
        <taxon>Streptophyta</taxon>
        <taxon>Embryophyta</taxon>
        <taxon>Tracheophyta</taxon>
        <taxon>Spermatophyta</taxon>
        <taxon>Magnoliopsida</taxon>
        <taxon>Liliopsida</taxon>
        <taxon>Poales</taxon>
        <taxon>Poaceae</taxon>
        <taxon>BOP clade</taxon>
        <taxon>Pooideae</taxon>
        <taxon>Poodae</taxon>
        <taxon>Poeae</taxon>
        <taxon>Poeae Chloroplast Group 1 (Aveneae type)</taxon>
        <taxon>Aveninae</taxon>
        <taxon>Avena</taxon>
    </lineage>
</organism>